<feature type="compositionally biased region" description="Basic and acidic residues" evidence="1">
    <location>
        <begin position="568"/>
        <end position="587"/>
    </location>
</feature>
<dbReference type="RefSeq" id="WP_167797270.1">
    <property type="nucleotide sequence ID" value="NZ_CM007717.1"/>
</dbReference>
<protein>
    <submittedName>
        <fullName evidence="2">Uncharacterized protein</fullName>
    </submittedName>
</protein>
<reference evidence="2 3" key="1">
    <citation type="submission" date="2020-03" db="EMBL/GenBank/DDBJ databases">
        <title>Is there a link between lipid content and antibiotic production in Streptomyces?</title>
        <authorList>
            <person name="David M."/>
            <person name="Lejeune C."/>
            <person name="Abreu S."/>
            <person name="Thibessard A."/>
            <person name="Leblond P."/>
            <person name="Chaminade P."/>
            <person name="Virolle M.-J."/>
        </authorList>
    </citation>
    <scope>NUCLEOTIDE SEQUENCE [LARGE SCALE GENOMIC DNA]</scope>
    <source>
        <strain evidence="2 3">DSM 41481</strain>
    </source>
</reference>
<dbReference type="AlphaFoldDB" id="A0AAE7CNR3"/>
<dbReference type="EMBL" id="CP050692">
    <property type="protein sequence ID" value="QIT46988.1"/>
    <property type="molecule type" value="Genomic_DNA"/>
</dbReference>
<proteinExistence type="predicted"/>
<feature type="compositionally biased region" description="Low complexity" evidence="1">
    <location>
        <begin position="300"/>
        <end position="315"/>
    </location>
</feature>
<feature type="compositionally biased region" description="Gly residues" evidence="1">
    <location>
        <begin position="355"/>
        <end position="391"/>
    </location>
</feature>
<feature type="compositionally biased region" description="Gly residues" evidence="1">
    <location>
        <begin position="553"/>
        <end position="562"/>
    </location>
</feature>
<gene>
    <name evidence="2" type="ORF">HCX60_28535</name>
</gene>
<sequence length="587" mass="59433">MSGDDKQPEYAAEHQDAAQQNGTLDAVMNVTKILPFGMGGRGFHFGSTSFEGYDLNAMIDIVESANPELLEDAGNALVAARDAITKAAEELSTNLGDIDWKGEAHTAFTTWGTDLVSTAYSLATYADTVGTQVIAAGAGLASVRNSMPPRDNRTDPKTVDEIPTPKRVDTNDEYAAAVKAESHRQEAINQMYRLASFYTVSGGMMQNAEEPVFPKMPDVGVPPPPPGFKEPEDPARGQTSLSSTHASATTSHDTTGSAVLRPHTQDLSSSHTSEDSTTLPPKEQVGTEIDSVGTLPPQDTVKPAPVAPPTTTTGGPPVGPNPPIGPVVTPPVARGQSGRTTGFGGAKGPISTQGRVGGTQGGPTAGRTGTGPMGRGGMPGQATGRTGGPMGRGAMPGQTPMGRGAMPGQAAGRTGGPMGRGAMPGQAAGRTSGPMGRGVVGGTPKPAGSTGKQAGGVPRGPVNGMNAMNPGRNGAGRPGVVGGKPVTGGTTPGANGPRVPRGTVIGREGAQPSRNTGERPGQRGVIGANTPKTNPAQTSRRTAGNSDGVVGAPKGGAGAPRGRGGKQRSGETRQRREERRDGTSAND</sequence>
<feature type="region of interest" description="Disordered" evidence="1">
    <location>
        <begin position="210"/>
        <end position="587"/>
    </location>
</feature>
<evidence type="ECO:0000313" key="3">
    <source>
        <dbReference type="Proteomes" id="UP000502504"/>
    </source>
</evidence>
<feature type="compositionally biased region" description="Pro residues" evidence="1">
    <location>
        <begin position="317"/>
        <end position="329"/>
    </location>
</feature>
<feature type="compositionally biased region" description="Gly residues" evidence="1">
    <location>
        <begin position="473"/>
        <end position="486"/>
    </location>
</feature>
<name>A0AAE7CNR3_STRAT</name>
<feature type="compositionally biased region" description="Polar residues" evidence="1">
    <location>
        <begin position="530"/>
        <end position="545"/>
    </location>
</feature>
<feature type="compositionally biased region" description="Polar residues" evidence="1">
    <location>
        <begin position="265"/>
        <end position="279"/>
    </location>
</feature>
<evidence type="ECO:0000256" key="1">
    <source>
        <dbReference type="SAM" id="MobiDB-lite"/>
    </source>
</evidence>
<organism evidence="2 3">
    <name type="scientific">Streptomyces antibioticus</name>
    <dbReference type="NCBI Taxonomy" id="1890"/>
    <lineage>
        <taxon>Bacteria</taxon>
        <taxon>Bacillati</taxon>
        <taxon>Actinomycetota</taxon>
        <taxon>Actinomycetes</taxon>
        <taxon>Kitasatosporales</taxon>
        <taxon>Streptomycetaceae</taxon>
        <taxon>Streptomyces</taxon>
    </lineage>
</organism>
<accession>A0AAE7CNR3</accession>
<evidence type="ECO:0000313" key="2">
    <source>
        <dbReference type="EMBL" id="QIT46988.1"/>
    </source>
</evidence>
<feature type="compositionally biased region" description="Basic and acidic residues" evidence="1">
    <location>
        <begin position="150"/>
        <end position="170"/>
    </location>
</feature>
<dbReference type="Proteomes" id="UP000502504">
    <property type="component" value="Chromosome"/>
</dbReference>
<feature type="region of interest" description="Disordered" evidence="1">
    <location>
        <begin position="144"/>
        <end position="170"/>
    </location>
</feature>
<feature type="compositionally biased region" description="Low complexity" evidence="1">
    <location>
        <begin position="239"/>
        <end position="258"/>
    </location>
</feature>